<evidence type="ECO:0008006" key="4">
    <source>
        <dbReference type="Google" id="ProtNLM"/>
    </source>
</evidence>
<keyword evidence="1" id="KW-1133">Transmembrane helix</keyword>
<keyword evidence="1" id="KW-0812">Transmembrane</keyword>
<dbReference type="RefSeq" id="WP_353874021.1">
    <property type="nucleotide sequence ID" value="NZ_JBEVCJ010000004.1"/>
</dbReference>
<sequence>MEKPKGAGGTTGGVGRYLSGLLMMCVGTYLFLSKVIVTTGAFSHGFGFGTHLYAVGNGYGITGGMIFIPFIIGIVMIFWNSKNPLGWVLSGFSLIALIVGIIVNIRMTLAPMSAFDMIVLIVLMAGGAGLFFSSLRSYDN</sequence>
<comment type="caution">
    <text evidence="2">The sequence shown here is derived from an EMBL/GenBank/DDBJ whole genome shotgun (WGS) entry which is preliminary data.</text>
</comment>
<protein>
    <recommendedName>
        <fullName evidence="4">DUF4383 domain-containing protein</fullName>
    </recommendedName>
</protein>
<organism evidence="2 3">
    <name type="scientific">Aliikangiella maris</name>
    <dbReference type="NCBI Taxonomy" id="3162458"/>
    <lineage>
        <taxon>Bacteria</taxon>
        <taxon>Pseudomonadati</taxon>
        <taxon>Pseudomonadota</taxon>
        <taxon>Gammaproteobacteria</taxon>
        <taxon>Oceanospirillales</taxon>
        <taxon>Pleioneaceae</taxon>
        <taxon>Aliikangiella</taxon>
    </lineage>
</organism>
<keyword evidence="1" id="KW-0472">Membrane</keyword>
<proteinExistence type="predicted"/>
<feature type="transmembrane region" description="Helical" evidence="1">
    <location>
        <begin position="85"/>
        <end position="105"/>
    </location>
</feature>
<evidence type="ECO:0000313" key="2">
    <source>
        <dbReference type="EMBL" id="MET1254459.1"/>
    </source>
</evidence>
<evidence type="ECO:0000313" key="3">
    <source>
        <dbReference type="Proteomes" id="UP001548189"/>
    </source>
</evidence>
<reference evidence="2 3" key="1">
    <citation type="submission" date="2024-06" db="EMBL/GenBank/DDBJ databases">
        <authorList>
            <person name="Li F."/>
        </authorList>
    </citation>
    <scope>NUCLEOTIDE SEQUENCE [LARGE SCALE GENOMIC DNA]</scope>
    <source>
        <strain evidence="2 3">GXAS 311</strain>
    </source>
</reference>
<dbReference type="EMBL" id="JBEVCJ010000004">
    <property type="protein sequence ID" value="MET1254459.1"/>
    <property type="molecule type" value="Genomic_DNA"/>
</dbReference>
<name>A0ABV2BR84_9GAMM</name>
<feature type="transmembrane region" description="Helical" evidence="1">
    <location>
        <begin position="117"/>
        <end position="135"/>
    </location>
</feature>
<keyword evidence="3" id="KW-1185">Reference proteome</keyword>
<dbReference type="Proteomes" id="UP001548189">
    <property type="component" value="Unassembled WGS sequence"/>
</dbReference>
<gene>
    <name evidence="2" type="ORF">ABVT43_04910</name>
</gene>
<accession>A0ABV2BR84</accession>
<feature type="transmembrane region" description="Helical" evidence="1">
    <location>
        <begin position="20"/>
        <end position="42"/>
    </location>
</feature>
<feature type="transmembrane region" description="Helical" evidence="1">
    <location>
        <begin position="54"/>
        <end position="79"/>
    </location>
</feature>
<evidence type="ECO:0000256" key="1">
    <source>
        <dbReference type="SAM" id="Phobius"/>
    </source>
</evidence>